<evidence type="ECO:0000256" key="1">
    <source>
        <dbReference type="ARBA" id="ARBA00009350"/>
    </source>
</evidence>
<dbReference type="AlphaFoldDB" id="A0A2W7NHW5"/>
<dbReference type="InterPro" id="IPR002852">
    <property type="entry name" value="UPF0251"/>
</dbReference>
<organism evidence="2 3">
    <name type="scientific">Breznakibacter xylanolyticus</name>
    <dbReference type="NCBI Taxonomy" id="990"/>
    <lineage>
        <taxon>Bacteria</taxon>
        <taxon>Pseudomonadati</taxon>
        <taxon>Bacteroidota</taxon>
        <taxon>Bacteroidia</taxon>
        <taxon>Marinilabiliales</taxon>
        <taxon>Marinilabiliaceae</taxon>
        <taxon>Breznakibacter</taxon>
    </lineage>
</organism>
<evidence type="ECO:0000313" key="3">
    <source>
        <dbReference type="Proteomes" id="UP000249239"/>
    </source>
</evidence>
<keyword evidence="3" id="KW-1185">Reference proteome</keyword>
<dbReference type="PANTHER" id="PTHR37478">
    <property type="match status" value="1"/>
</dbReference>
<comment type="similarity">
    <text evidence="1">Belongs to the UPF0251 family.</text>
</comment>
<name>A0A2W7NHW5_9BACT</name>
<dbReference type="Proteomes" id="UP000249239">
    <property type="component" value="Unassembled WGS sequence"/>
</dbReference>
<keyword evidence="2" id="KW-0238">DNA-binding</keyword>
<comment type="caution">
    <text evidence="2">The sequence shown here is derived from an EMBL/GenBank/DDBJ whole genome shotgun (WGS) entry which is preliminary data.</text>
</comment>
<gene>
    <name evidence="2" type="ORF">LX69_00482</name>
</gene>
<dbReference type="GO" id="GO:0003677">
    <property type="term" value="F:DNA binding"/>
    <property type="evidence" value="ECO:0007669"/>
    <property type="project" value="UniProtKB-KW"/>
</dbReference>
<dbReference type="Pfam" id="PF02001">
    <property type="entry name" value="DUF134"/>
    <property type="match status" value="1"/>
</dbReference>
<reference evidence="2 3" key="1">
    <citation type="submission" date="2018-06" db="EMBL/GenBank/DDBJ databases">
        <title>Genomic Encyclopedia of Archaeal and Bacterial Type Strains, Phase II (KMG-II): from individual species to whole genera.</title>
        <authorList>
            <person name="Goeker M."/>
        </authorList>
    </citation>
    <scope>NUCLEOTIDE SEQUENCE [LARGE SCALE GENOMIC DNA]</scope>
    <source>
        <strain evidence="2 3">DSM 6779</strain>
    </source>
</reference>
<sequence length="204" mass="23626">MTITFVLNICSFKMPRPKRIRKVTNPPHFKGFKPIGLSDESPVTLNYEEYESIRLSDFDQLGQVEAAAIMQVSRPTYARIYETARRKIAEAFITGKPILFEGGKVFFDSEWYGCNRCGCWFNHPEKDIPVTHCALCHSKDIMQYNEQDTSATDTCPECHKQLEREQGMPGHTRYCPDCGQMTHHDKQLKGNHMKRCQQHRNHKA</sequence>
<dbReference type="RefSeq" id="WP_111444216.1">
    <property type="nucleotide sequence ID" value="NZ_QKZK01000003.1"/>
</dbReference>
<dbReference type="EMBL" id="QKZK01000003">
    <property type="protein sequence ID" value="PZX20031.1"/>
    <property type="molecule type" value="Genomic_DNA"/>
</dbReference>
<proteinExistence type="inferred from homology"/>
<dbReference type="OrthoDB" id="280278at2"/>
<accession>A0A2W7NHW5</accession>
<protein>
    <submittedName>
        <fullName evidence="2">Putative DNA-binding protein (UPF0251 family)</fullName>
    </submittedName>
</protein>
<dbReference type="PANTHER" id="PTHR37478:SF2">
    <property type="entry name" value="UPF0251 PROTEIN TK0562"/>
    <property type="match status" value="1"/>
</dbReference>
<evidence type="ECO:0000313" key="2">
    <source>
        <dbReference type="EMBL" id="PZX20031.1"/>
    </source>
</evidence>